<dbReference type="AlphaFoldDB" id="A0A1E8FDD5"/>
<keyword evidence="2" id="KW-1185">Reference proteome</keyword>
<accession>A0A1E8FDD5</accession>
<dbReference type="STRING" id="1856405.BFC17_02730"/>
<dbReference type="EMBL" id="MJIC01000015">
    <property type="protein sequence ID" value="OFI33598.1"/>
    <property type="molecule type" value="Genomic_DNA"/>
</dbReference>
<name>A0A1E8FDD5_9ALTE</name>
<protein>
    <recommendedName>
        <fullName evidence="3">Phytase-like domain-containing protein</fullName>
    </recommendedName>
</protein>
<gene>
    <name evidence="1" type="ORF">BFC17_02730</name>
</gene>
<comment type="caution">
    <text evidence="1">The sequence shown here is derived from an EMBL/GenBank/DDBJ whole genome shotgun (WGS) entry which is preliminary data.</text>
</comment>
<dbReference type="Proteomes" id="UP000176037">
    <property type="component" value="Unassembled WGS sequence"/>
</dbReference>
<sequence length="295" mass="32644">MHLCLQGLKQTVRVVSQSVIVGLCMLPAACSTTGSSESAKIEVVETQLLSQDLVETSGLFCENMQTYTINDSGNSPTLFTLDASGTVIDSQQVAKKNSDWEAVTADSEYFYIGDFGNNGGKRTNLSIVKVSRTNPEQYERLSISYEGYDVRKNEYYAHDYDAEAMVAHGSHLILFSKSWLTRKLKIYFVDKSAKEQVLSAKFEVSGIPGVITGADWDSYNKRFIVVGYSSNALGIFKPFIATLSEQFELLETYKLDGFAQVEGLCVMGDNDIWLTQENSPFSAAKLFKIKLPSGL</sequence>
<reference evidence="1 2" key="1">
    <citation type="submission" date="2016-09" db="EMBL/GenBank/DDBJ databases">
        <title>Alteromonas lipolytica, a new species isolated from sea water.</title>
        <authorList>
            <person name="Wu Y.-H."/>
            <person name="Cheng H."/>
            <person name="Xu X.-W."/>
        </authorList>
    </citation>
    <scope>NUCLEOTIDE SEQUENCE [LARGE SCALE GENOMIC DNA]</scope>
    <source>
        <strain evidence="1 2">JW12</strain>
    </source>
</reference>
<evidence type="ECO:0000313" key="2">
    <source>
        <dbReference type="Proteomes" id="UP000176037"/>
    </source>
</evidence>
<organism evidence="1 2">
    <name type="scientific">Alteromonas lipolytica</name>
    <dbReference type="NCBI Taxonomy" id="1856405"/>
    <lineage>
        <taxon>Bacteria</taxon>
        <taxon>Pseudomonadati</taxon>
        <taxon>Pseudomonadota</taxon>
        <taxon>Gammaproteobacteria</taxon>
        <taxon>Alteromonadales</taxon>
        <taxon>Alteromonadaceae</taxon>
        <taxon>Alteromonas/Salinimonas group</taxon>
        <taxon>Alteromonas</taxon>
    </lineage>
</organism>
<dbReference type="SUPFAM" id="SSF75011">
    <property type="entry name" value="3-carboxy-cis,cis-mucoante lactonizing enzyme"/>
    <property type="match status" value="1"/>
</dbReference>
<evidence type="ECO:0000313" key="1">
    <source>
        <dbReference type="EMBL" id="OFI33598.1"/>
    </source>
</evidence>
<proteinExistence type="predicted"/>
<evidence type="ECO:0008006" key="3">
    <source>
        <dbReference type="Google" id="ProtNLM"/>
    </source>
</evidence>